<name>A0A139AKN6_GONPJ</name>
<protein>
    <submittedName>
        <fullName evidence="2">Uncharacterized protein</fullName>
    </submittedName>
</protein>
<proteinExistence type="predicted"/>
<dbReference type="AlphaFoldDB" id="A0A139AKN6"/>
<keyword evidence="1" id="KW-0812">Transmembrane</keyword>
<evidence type="ECO:0000313" key="3">
    <source>
        <dbReference type="Proteomes" id="UP000070544"/>
    </source>
</evidence>
<keyword evidence="1" id="KW-0472">Membrane</keyword>
<feature type="transmembrane region" description="Helical" evidence="1">
    <location>
        <begin position="31"/>
        <end position="50"/>
    </location>
</feature>
<dbReference type="EMBL" id="KQ965748">
    <property type="protein sequence ID" value="KXS17258.1"/>
    <property type="molecule type" value="Genomic_DNA"/>
</dbReference>
<feature type="transmembrane region" description="Helical" evidence="1">
    <location>
        <begin position="56"/>
        <end position="77"/>
    </location>
</feature>
<organism evidence="2 3">
    <name type="scientific">Gonapodya prolifera (strain JEL478)</name>
    <name type="common">Monoblepharis prolifera</name>
    <dbReference type="NCBI Taxonomy" id="1344416"/>
    <lineage>
        <taxon>Eukaryota</taxon>
        <taxon>Fungi</taxon>
        <taxon>Fungi incertae sedis</taxon>
        <taxon>Chytridiomycota</taxon>
        <taxon>Chytridiomycota incertae sedis</taxon>
        <taxon>Monoblepharidomycetes</taxon>
        <taxon>Monoblepharidales</taxon>
        <taxon>Gonapodyaceae</taxon>
        <taxon>Gonapodya</taxon>
    </lineage>
</organism>
<keyword evidence="3" id="KW-1185">Reference proteome</keyword>
<sequence>MAGVLGILQALPTLEKISQNLAGAAPLGPHLVQAAGTLALSIIIATLMSLHGTGLLGSLVSMAAGVILGASASYALAESRAGSERVGEFDAQARRNLFLILQTVAKVQQRLDAMPVDEPAAAGVAGIVGTPQPAPPIAPARESSSSTIYSTNNITLDQLATQYL</sequence>
<gene>
    <name evidence="2" type="ORF">M427DRAFT_265950</name>
</gene>
<dbReference type="Proteomes" id="UP000070544">
    <property type="component" value="Unassembled WGS sequence"/>
</dbReference>
<accession>A0A139AKN6</accession>
<reference evidence="2 3" key="1">
    <citation type="journal article" date="2015" name="Genome Biol. Evol.">
        <title>Phylogenomic analyses indicate that early fungi evolved digesting cell walls of algal ancestors of land plants.</title>
        <authorList>
            <person name="Chang Y."/>
            <person name="Wang S."/>
            <person name="Sekimoto S."/>
            <person name="Aerts A.L."/>
            <person name="Choi C."/>
            <person name="Clum A."/>
            <person name="LaButti K.M."/>
            <person name="Lindquist E.A."/>
            <person name="Yee Ngan C."/>
            <person name="Ohm R.A."/>
            <person name="Salamov A.A."/>
            <person name="Grigoriev I.V."/>
            <person name="Spatafora J.W."/>
            <person name="Berbee M.L."/>
        </authorList>
    </citation>
    <scope>NUCLEOTIDE SEQUENCE [LARGE SCALE GENOMIC DNA]</scope>
    <source>
        <strain evidence="2 3">JEL478</strain>
    </source>
</reference>
<evidence type="ECO:0000256" key="1">
    <source>
        <dbReference type="SAM" id="Phobius"/>
    </source>
</evidence>
<evidence type="ECO:0000313" key="2">
    <source>
        <dbReference type="EMBL" id="KXS17258.1"/>
    </source>
</evidence>
<keyword evidence="1" id="KW-1133">Transmembrane helix</keyword>